<dbReference type="NCBIfam" id="TIGR00357">
    <property type="entry name" value="peptide-methionine (R)-S-oxide reductase MsrB"/>
    <property type="match status" value="1"/>
</dbReference>
<dbReference type="EC" id="1.8.4.12" evidence="3"/>
<proteinExistence type="inferred from homology"/>
<name>A0A6J4KJH3_9SPHI</name>
<protein>
    <recommendedName>
        <fullName evidence="3">peptide-methionine (R)-S-oxide reductase</fullName>
        <ecNumber evidence="3">1.8.4.12</ecNumber>
    </recommendedName>
</protein>
<dbReference type="GO" id="GO:0033743">
    <property type="term" value="F:peptide-methionine (R)-S-oxide reductase activity"/>
    <property type="evidence" value="ECO:0007669"/>
    <property type="project" value="UniProtKB-EC"/>
</dbReference>
<dbReference type="EMBL" id="CADCTQ010000484">
    <property type="protein sequence ID" value="CAA9306861.1"/>
    <property type="molecule type" value="Genomic_DNA"/>
</dbReference>
<evidence type="ECO:0000259" key="8">
    <source>
        <dbReference type="PROSITE" id="PS51790"/>
    </source>
</evidence>
<dbReference type="PANTHER" id="PTHR10173:SF57">
    <property type="entry name" value="PEPTIDE-METHIONINE (R)-S-OXIDE REDUCTASE"/>
    <property type="match status" value="1"/>
</dbReference>
<dbReference type="GO" id="GO:0030091">
    <property type="term" value="P:protein repair"/>
    <property type="evidence" value="ECO:0007669"/>
    <property type="project" value="InterPro"/>
</dbReference>
<comment type="similarity">
    <text evidence="2">Belongs to the MsrB Met sulfoxide reductase family.</text>
</comment>
<dbReference type="FunFam" id="2.170.150.20:FF:000001">
    <property type="entry name" value="Peptide methionine sulfoxide reductase MsrB"/>
    <property type="match status" value="1"/>
</dbReference>
<keyword evidence="6 9" id="KW-0560">Oxidoreductase</keyword>
<organism evidence="9">
    <name type="scientific">uncultured Cytophagales bacterium</name>
    <dbReference type="NCBI Taxonomy" id="158755"/>
    <lineage>
        <taxon>Bacteria</taxon>
        <taxon>Pseudomonadati</taxon>
        <taxon>Bacteroidota</taxon>
        <taxon>Sphingobacteriia</taxon>
        <taxon>Sphingobacteriales</taxon>
        <taxon>environmental samples</taxon>
    </lineage>
</organism>
<evidence type="ECO:0000256" key="1">
    <source>
        <dbReference type="ARBA" id="ARBA00001947"/>
    </source>
</evidence>
<evidence type="ECO:0000256" key="4">
    <source>
        <dbReference type="ARBA" id="ARBA00022723"/>
    </source>
</evidence>
<dbReference type="InterPro" id="IPR002579">
    <property type="entry name" value="Met_Sox_Rdtase_MsrB_dom"/>
</dbReference>
<dbReference type="InterPro" id="IPR028427">
    <property type="entry name" value="Met_Sox_Rdtase_MsrB"/>
</dbReference>
<dbReference type="AlphaFoldDB" id="A0A6J4KJH3"/>
<evidence type="ECO:0000256" key="7">
    <source>
        <dbReference type="ARBA" id="ARBA00048488"/>
    </source>
</evidence>
<dbReference type="InterPro" id="IPR011057">
    <property type="entry name" value="Mss4-like_sf"/>
</dbReference>
<keyword evidence="5" id="KW-0862">Zinc</keyword>
<dbReference type="GO" id="GO:0005737">
    <property type="term" value="C:cytoplasm"/>
    <property type="evidence" value="ECO:0007669"/>
    <property type="project" value="TreeGrafter"/>
</dbReference>
<keyword evidence="4" id="KW-0479">Metal-binding</keyword>
<dbReference type="Gene3D" id="2.170.150.20">
    <property type="entry name" value="Peptide methionine sulfoxide reductase"/>
    <property type="match status" value="1"/>
</dbReference>
<evidence type="ECO:0000313" key="9">
    <source>
        <dbReference type="EMBL" id="CAA9306861.1"/>
    </source>
</evidence>
<dbReference type="GO" id="GO:0046872">
    <property type="term" value="F:metal ion binding"/>
    <property type="evidence" value="ECO:0007669"/>
    <property type="project" value="UniProtKB-KW"/>
</dbReference>
<sequence>MGPSARAYRFIPGGPNLLTIQLNKNQMRILPIVLSLSLLGWVSACAQSQEKRVAPASHKGAAKGFPAGQRVEKTDAEWKRMLPPEQYAVTRRGGTERPGTSKLLGIKEKGVYQCADCSLPLFASQTKFESGTGWPSFWAPVEEQNVVVAGDNSLGMARDEVTCARCDAHLGHVFDDGPQPTGLRYCMNGVALKFSRVH</sequence>
<evidence type="ECO:0000256" key="6">
    <source>
        <dbReference type="ARBA" id="ARBA00023002"/>
    </source>
</evidence>
<dbReference type="PROSITE" id="PS51790">
    <property type="entry name" value="MSRB"/>
    <property type="match status" value="1"/>
</dbReference>
<accession>A0A6J4KJH3</accession>
<comment type="catalytic activity">
    <reaction evidence="7">
        <text>L-methionyl-[protein] + [thioredoxin]-disulfide + H2O = L-methionyl-(R)-S-oxide-[protein] + [thioredoxin]-dithiol</text>
        <dbReference type="Rhea" id="RHEA:24164"/>
        <dbReference type="Rhea" id="RHEA-COMP:10698"/>
        <dbReference type="Rhea" id="RHEA-COMP:10700"/>
        <dbReference type="Rhea" id="RHEA-COMP:12313"/>
        <dbReference type="Rhea" id="RHEA-COMP:12314"/>
        <dbReference type="ChEBI" id="CHEBI:15377"/>
        <dbReference type="ChEBI" id="CHEBI:16044"/>
        <dbReference type="ChEBI" id="CHEBI:29950"/>
        <dbReference type="ChEBI" id="CHEBI:45764"/>
        <dbReference type="ChEBI" id="CHEBI:50058"/>
        <dbReference type="EC" id="1.8.4.12"/>
    </reaction>
</comment>
<dbReference type="SUPFAM" id="SSF51316">
    <property type="entry name" value="Mss4-like"/>
    <property type="match status" value="1"/>
</dbReference>
<reference evidence="9" key="1">
    <citation type="submission" date="2020-02" db="EMBL/GenBank/DDBJ databases">
        <authorList>
            <person name="Meier V. D."/>
        </authorList>
    </citation>
    <scope>NUCLEOTIDE SEQUENCE</scope>
    <source>
        <strain evidence="9">AVDCRST_MAG56</strain>
    </source>
</reference>
<evidence type="ECO:0000256" key="3">
    <source>
        <dbReference type="ARBA" id="ARBA00012499"/>
    </source>
</evidence>
<gene>
    <name evidence="9" type="ORF">AVDCRST_MAG56-5973</name>
</gene>
<evidence type="ECO:0000256" key="5">
    <source>
        <dbReference type="ARBA" id="ARBA00022833"/>
    </source>
</evidence>
<evidence type="ECO:0000256" key="2">
    <source>
        <dbReference type="ARBA" id="ARBA00007174"/>
    </source>
</evidence>
<dbReference type="PANTHER" id="PTHR10173">
    <property type="entry name" value="METHIONINE SULFOXIDE REDUCTASE"/>
    <property type="match status" value="1"/>
</dbReference>
<dbReference type="Pfam" id="PF01641">
    <property type="entry name" value="SelR"/>
    <property type="match status" value="1"/>
</dbReference>
<feature type="domain" description="MsrB" evidence="8">
    <location>
        <begin position="75"/>
        <end position="197"/>
    </location>
</feature>
<comment type="cofactor">
    <cofactor evidence="1">
        <name>Zn(2+)</name>
        <dbReference type="ChEBI" id="CHEBI:29105"/>
    </cofactor>
</comment>
<dbReference type="GO" id="GO:0006979">
    <property type="term" value="P:response to oxidative stress"/>
    <property type="evidence" value="ECO:0007669"/>
    <property type="project" value="InterPro"/>
</dbReference>